<reference evidence="1 2" key="1">
    <citation type="submission" date="2019-02" db="EMBL/GenBank/DDBJ databases">
        <title>Deep-cultivation of Planctomycetes and their phenomic and genomic characterization uncovers novel biology.</title>
        <authorList>
            <person name="Wiegand S."/>
            <person name="Jogler M."/>
            <person name="Boedeker C."/>
            <person name="Pinto D."/>
            <person name="Vollmers J."/>
            <person name="Rivas-Marin E."/>
            <person name="Kohn T."/>
            <person name="Peeters S.H."/>
            <person name="Heuer A."/>
            <person name="Rast P."/>
            <person name="Oberbeckmann S."/>
            <person name="Bunk B."/>
            <person name="Jeske O."/>
            <person name="Meyerdierks A."/>
            <person name="Storesund J.E."/>
            <person name="Kallscheuer N."/>
            <person name="Luecker S."/>
            <person name="Lage O.M."/>
            <person name="Pohl T."/>
            <person name="Merkel B.J."/>
            <person name="Hornburger P."/>
            <person name="Mueller R.-W."/>
            <person name="Bruemmer F."/>
            <person name="Labrenz M."/>
            <person name="Spormann A.M."/>
            <person name="Op den Camp H."/>
            <person name="Overmann J."/>
            <person name="Amann R."/>
            <person name="Jetten M.S.M."/>
            <person name="Mascher T."/>
            <person name="Medema M.H."/>
            <person name="Devos D.P."/>
            <person name="Kaster A.-K."/>
            <person name="Ovreas L."/>
            <person name="Rohde M."/>
            <person name="Galperin M.Y."/>
            <person name="Jogler C."/>
        </authorList>
    </citation>
    <scope>NUCLEOTIDE SEQUENCE [LARGE SCALE GENOMIC DNA]</scope>
    <source>
        <strain evidence="1 2">HG66A1</strain>
    </source>
</reference>
<keyword evidence="2" id="KW-1185">Reference proteome</keyword>
<dbReference type="EMBL" id="CP036266">
    <property type="protein sequence ID" value="QDT20827.1"/>
    <property type="molecule type" value="Genomic_DNA"/>
</dbReference>
<evidence type="ECO:0000313" key="1">
    <source>
        <dbReference type="EMBL" id="QDT20827.1"/>
    </source>
</evidence>
<organism evidence="1 2">
    <name type="scientific">Gimesia chilikensis</name>
    <dbReference type="NCBI Taxonomy" id="2605989"/>
    <lineage>
        <taxon>Bacteria</taxon>
        <taxon>Pseudomonadati</taxon>
        <taxon>Planctomycetota</taxon>
        <taxon>Planctomycetia</taxon>
        <taxon>Planctomycetales</taxon>
        <taxon>Planctomycetaceae</taxon>
        <taxon>Gimesia</taxon>
    </lineage>
</organism>
<accession>A0A517PN61</accession>
<name>A0A517PN61_9PLAN</name>
<evidence type="ECO:0000313" key="2">
    <source>
        <dbReference type="Proteomes" id="UP000320421"/>
    </source>
</evidence>
<protein>
    <submittedName>
        <fullName evidence="1">Uncharacterized protein</fullName>
    </submittedName>
</protein>
<sequence length="87" mass="10128">MQHNAVHRISRAFSEPSFRIGLENAGDMEQAVTVQRFNELSNPEDIKKRAAQVMKSIKNSNWLQRRSWYGNSRETDSLRPVFHIDAK</sequence>
<dbReference type="AlphaFoldDB" id="A0A517PN61"/>
<gene>
    <name evidence="1" type="ORF">HG66A1_26160</name>
</gene>
<dbReference type="Proteomes" id="UP000320421">
    <property type="component" value="Chromosome"/>
</dbReference>
<proteinExistence type="predicted"/>